<dbReference type="Proteomes" id="UP000485058">
    <property type="component" value="Unassembled WGS sequence"/>
</dbReference>
<comment type="caution">
    <text evidence="1">The sequence shown here is derived from an EMBL/GenBank/DDBJ whole genome shotgun (WGS) entry which is preliminary data.</text>
</comment>
<protein>
    <submittedName>
        <fullName evidence="1">Uncharacterized protein</fullName>
    </submittedName>
</protein>
<proteinExistence type="predicted"/>
<name>A0A699ZI68_HAELA</name>
<dbReference type="AlphaFoldDB" id="A0A699ZI68"/>
<gene>
    <name evidence="1" type="ORF">HaLaN_15622</name>
</gene>
<keyword evidence="2" id="KW-1185">Reference proteome</keyword>
<accession>A0A699ZI68</accession>
<dbReference type="EMBL" id="BLLF01001352">
    <property type="protein sequence ID" value="GFH18766.1"/>
    <property type="molecule type" value="Genomic_DNA"/>
</dbReference>
<organism evidence="1 2">
    <name type="scientific">Haematococcus lacustris</name>
    <name type="common">Green alga</name>
    <name type="synonym">Haematococcus pluvialis</name>
    <dbReference type="NCBI Taxonomy" id="44745"/>
    <lineage>
        <taxon>Eukaryota</taxon>
        <taxon>Viridiplantae</taxon>
        <taxon>Chlorophyta</taxon>
        <taxon>core chlorophytes</taxon>
        <taxon>Chlorophyceae</taxon>
        <taxon>CS clade</taxon>
        <taxon>Chlamydomonadales</taxon>
        <taxon>Haematococcaceae</taxon>
        <taxon>Haematococcus</taxon>
    </lineage>
</organism>
<evidence type="ECO:0000313" key="1">
    <source>
        <dbReference type="EMBL" id="GFH18766.1"/>
    </source>
</evidence>
<reference evidence="1 2" key="1">
    <citation type="submission" date="2020-02" db="EMBL/GenBank/DDBJ databases">
        <title>Draft genome sequence of Haematococcus lacustris strain NIES-144.</title>
        <authorList>
            <person name="Morimoto D."/>
            <person name="Nakagawa S."/>
            <person name="Yoshida T."/>
            <person name="Sawayama S."/>
        </authorList>
    </citation>
    <scope>NUCLEOTIDE SEQUENCE [LARGE SCALE GENOMIC DNA]</scope>
    <source>
        <strain evidence="1 2">NIES-144</strain>
    </source>
</reference>
<evidence type="ECO:0000313" key="2">
    <source>
        <dbReference type="Proteomes" id="UP000485058"/>
    </source>
</evidence>
<sequence>MRKSSRALSRHTGNAGLRSSLEAMAAEAEGTLTLTRVAAGEQMLHTQTPFVIVYRGRQVEQRGLANGSAFNTEQEGVGCQDSFCWSNKAGANWPSARVAQSFGMLRWEEAAV</sequence>